<feature type="transmembrane region" description="Helical" evidence="1">
    <location>
        <begin position="202"/>
        <end position="223"/>
    </location>
</feature>
<evidence type="ECO:0008006" key="4">
    <source>
        <dbReference type="Google" id="ProtNLM"/>
    </source>
</evidence>
<feature type="transmembrane region" description="Helical" evidence="1">
    <location>
        <begin position="230"/>
        <end position="250"/>
    </location>
</feature>
<evidence type="ECO:0000313" key="3">
    <source>
        <dbReference type="Proteomes" id="UP000285961"/>
    </source>
</evidence>
<reference evidence="2 3" key="1">
    <citation type="journal article" date="2017" name="ISME J.">
        <title>Energy and carbon metabolisms in a deep terrestrial subsurface fluid microbial community.</title>
        <authorList>
            <person name="Momper L."/>
            <person name="Jungbluth S.P."/>
            <person name="Lee M.D."/>
            <person name="Amend J.P."/>
        </authorList>
    </citation>
    <scope>NUCLEOTIDE SEQUENCE [LARGE SCALE GENOMIC DNA]</scope>
    <source>
        <strain evidence="2">SURF_17</strain>
    </source>
</reference>
<feature type="transmembrane region" description="Helical" evidence="1">
    <location>
        <begin position="20"/>
        <end position="39"/>
    </location>
</feature>
<feature type="transmembrane region" description="Helical" evidence="1">
    <location>
        <begin position="113"/>
        <end position="132"/>
    </location>
</feature>
<sequence length="727" mass="81512">MAWPFLRKRGVPTQERLRICIGIVLDFGALPLLLMTLLMDPVPFAYLPWPEAEPLFYYPGYRFLGEIGQFLAWTNEVWHGGWQGRDFFCLYGPVYIFSILGMWKAVGKSVQSLYAYWQIMAVFSGIVAYAFFRQFSKWRVLCFLAALILIFSSVLEYQASSCRFTAAIGAITLLAAHGRGIRGLVMPAGILTALALATSQEVGLSILFGALVFMVCRSFALGFLRLTANLLTFSCGMLVVLVPIAALFAWNGALRPMVSDIIGYPRFVSLGYGNYFFPRADAIIPLNVTGAPLSSLFIQTGFASTMLFYYGPAMYAACGAYISVRMVLSRWKLDVFDSMIAGLTAAGVILFGAALGRSDYAHLIFALPPAIVLHILFLGRSARIVKERVFQDRRGRGRGEILLCALFILVSALFFNPSLIGRKLAMLTQNNSIDRMLLALRPPKPLLNMPTLSFVDVATYVKKRFDPSDYILALPSNSAYYYLADRRNATRFCQFSMLATDEHRAEVLRDITRRKPKYVIYDITGERVDDLSDEVQFPGPLWFILKNYSTEKRMGNTLILLKGECIRGWLAREDVVFDWDMSGPEHASLMGLRGVTILNHSDSGLRIRLETGQSELSIDGLKLDSDEFYELVVSANIQAGNRASISWTVNTGGARETYSKLFAVDLRGRWEQYRIFIASPQPYGSIEFMKLALSDEPTDAVIREIKLIHLKHLSLREQTDRASVLSD</sequence>
<gene>
    <name evidence="2" type="ORF">C4532_13310</name>
</gene>
<evidence type="ECO:0000313" key="2">
    <source>
        <dbReference type="EMBL" id="RJP68014.1"/>
    </source>
</evidence>
<feature type="transmembrane region" description="Helical" evidence="1">
    <location>
        <begin position="88"/>
        <end position="106"/>
    </location>
</feature>
<keyword evidence="1" id="KW-0812">Transmembrane</keyword>
<name>A0A419EUM1_9BACT</name>
<evidence type="ECO:0000256" key="1">
    <source>
        <dbReference type="SAM" id="Phobius"/>
    </source>
</evidence>
<organism evidence="2 3">
    <name type="scientific">Candidatus Abyssobacteria bacterium SURF_17</name>
    <dbReference type="NCBI Taxonomy" id="2093361"/>
    <lineage>
        <taxon>Bacteria</taxon>
        <taxon>Pseudomonadati</taxon>
        <taxon>Candidatus Hydrogenedentota</taxon>
        <taxon>Candidatus Abyssobacteria</taxon>
    </lineage>
</organism>
<feature type="transmembrane region" description="Helical" evidence="1">
    <location>
        <begin position="360"/>
        <end position="379"/>
    </location>
</feature>
<accession>A0A419EUM1</accession>
<comment type="caution">
    <text evidence="2">The sequence shown here is derived from an EMBL/GenBank/DDBJ whole genome shotgun (WGS) entry which is preliminary data.</text>
</comment>
<proteinExistence type="predicted"/>
<keyword evidence="1" id="KW-1133">Transmembrane helix</keyword>
<dbReference type="EMBL" id="QZKI01000095">
    <property type="protein sequence ID" value="RJP68014.1"/>
    <property type="molecule type" value="Genomic_DNA"/>
</dbReference>
<feature type="transmembrane region" description="Helical" evidence="1">
    <location>
        <begin position="335"/>
        <end position="354"/>
    </location>
</feature>
<feature type="transmembrane region" description="Helical" evidence="1">
    <location>
        <begin position="400"/>
        <end position="420"/>
    </location>
</feature>
<dbReference type="Proteomes" id="UP000285961">
    <property type="component" value="Unassembled WGS sequence"/>
</dbReference>
<feature type="transmembrane region" description="Helical" evidence="1">
    <location>
        <begin position="138"/>
        <end position="157"/>
    </location>
</feature>
<dbReference type="AlphaFoldDB" id="A0A419EUM1"/>
<feature type="transmembrane region" description="Helical" evidence="1">
    <location>
        <begin position="307"/>
        <end position="328"/>
    </location>
</feature>
<keyword evidence="1" id="KW-0472">Membrane</keyword>
<protein>
    <recommendedName>
        <fullName evidence="4">Glycosyltransferase RgtA/B/C/D-like domain-containing protein</fullName>
    </recommendedName>
</protein>